<sequence>MEAIKPDSTLIRQYLNQLKDAVIAQSKLKGSGQFIELRLTSASGGQLLVNAAMLKSGLGIAAVDAQKQGLYTLKEAVGADKQAKGIPGKLRDYAAAPAEDGLELSNLITDDKLNHFVGQLSTKYLQEVNTLLFQA</sequence>
<proteinExistence type="predicted"/>
<dbReference type="AlphaFoldDB" id="A0A367GKE7"/>
<accession>A0A367GKE7</accession>
<reference evidence="1 2" key="1">
    <citation type="submission" date="2018-05" db="EMBL/GenBank/DDBJ databases">
        <title>Mucilaginibacter hurinus sp. nov., isolated from briquette warehouse soil.</title>
        <authorList>
            <person name="Choi L."/>
        </authorList>
    </citation>
    <scope>NUCLEOTIDE SEQUENCE [LARGE SCALE GENOMIC DNA]</scope>
    <source>
        <strain evidence="1 2">ZR32</strain>
    </source>
</reference>
<gene>
    <name evidence="1" type="ORF">DJ568_15480</name>
</gene>
<organism evidence="1 2">
    <name type="scientific">Mucilaginibacter hurinus</name>
    <dbReference type="NCBI Taxonomy" id="2201324"/>
    <lineage>
        <taxon>Bacteria</taxon>
        <taxon>Pseudomonadati</taxon>
        <taxon>Bacteroidota</taxon>
        <taxon>Sphingobacteriia</taxon>
        <taxon>Sphingobacteriales</taxon>
        <taxon>Sphingobacteriaceae</taxon>
        <taxon>Mucilaginibacter</taxon>
    </lineage>
</organism>
<evidence type="ECO:0000313" key="1">
    <source>
        <dbReference type="EMBL" id="RCH53939.1"/>
    </source>
</evidence>
<dbReference type="RefSeq" id="WP_114006202.1">
    <property type="nucleotide sequence ID" value="NZ_QGDC01000009.1"/>
</dbReference>
<protein>
    <submittedName>
        <fullName evidence="1">Uncharacterized protein</fullName>
    </submittedName>
</protein>
<evidence type="ECO:0000313" key="2">
    <source>
        <dbReference type="Proteomes" id="UP000253209"/>
    </source>
</evidence>
<comment type="caution">
    <text evidence="1">The sequence shown here is derived from an EMBL/GenBank/DDBJ whole genome shotgun (WGS) entry which is preliminary data.</text>
</comment>
<keyword evidence="2" id="KW-1185">Reference proteome</keyword>
<dbReference type="EMBL" id="QGDC01000009">
    <property type="protein sequence ID" value="RCH53939.1"/>
    <property type="molecule type" value="Genomic_DNA"/>
</dbReference>
<dbReference type="Proteomes" id="UP000253209">
    <property type="component" value="Unassembled WGS sequence"/>
</dbReference>
<name>A0A367GKE7_9SPHI</name>